<evidence type="ECO:0000313" key="1">
    <source>
        <dbReference type="EMBL" id="MFC4559512.1"/>
    </source>
</evidence>
<organism evidence="1 2">
    <name type="scientific">Virgibacillus kekensis</name>
    <dbReference type="NCBI Taxonomy" id="202261"/>
    <lineage>
        <taxon>Bacteria</taxon>
        <taxon>Bacillati</taxon>
        <taxon>Bacillota</taxon>
        <taxon>Bacilli</taxon>
        <taxon>Bacillales</taxon>
        <taxon>Bacillaceae</taxon>
        <taxon>Virgibacillus</taxon>
    </lineage>
</organism>
<gene>
    <name evidence="1" type="ORF">ACFO3D_15035</name>
</gene>
<dbReference type="Proteomes" id="UP001595989">
    <property type="component" value="Unassembled WGS sequence"/>
</dbReference>
<dbReference type="InterPro" id="IPR025549">
    <property type="entry name" value="YjzC"/>
</dbReference>
<comment type="caution">
    <text evidence="1">The sequence shown here is derived from an EMBL/GenBank/DDBJ whole genome shotgun (WGS) entry which is preliminary data.</text>
</comment>
<dbReference type="EMBL" id="JBHSFU010000009">
    <property type="protein sequence ID" value="MFC4559512.1"/>
    <property type="molecule type" value="Genomic_DNA"/>
</dbReference>
<dbReference type="RefSeq" id="WP_390297816.1">
    <property type="nucleotide sequence ID" value="NZ_JBHSFU010000009.1"/>
</dbReference>
<proteinExistence type="predicted"/>
<evidence type="ECO:0000313" key="2">
    <source>
        <dbReference type="Proteomes" id="UP001595989"/>
    </source>
</evidence>
<accession>A0ABV9DMB2</accession>
<dbReference type="Pfam" id="PF14168">
    <property type="entry name" value="YjzC"/>
    <property type="match status" value="1"/>
</dbReference>
<reference evidence="2" key="1">
    <citation type="journal article" date="2019" name="Int. J. Syst. Evol. Microbiol.">
        <title>The Global Catalogue of Microorganisms (GCM) 10K type strain sequencing project: providing services to taxonomists for standard genome sequencing and annotation.</title>
        <authorList>
            <consortium name="The Broad Institute Genomics Platform"/>
            <consortium name="The Broad Institute Genome Sequencing Center for Infectious Disease"/>
            <person name="Wu L."/>
            <person name="Ma J."/>
        </authorList>
    </citation>
    <scope>NUCLEOTIDE SEQUENCE [LARGE SCALE GENOMIC DNA]</scope>
    <source>
        <strain evidence="2">CGMCC 4.7426</strain>
    </source>
</reference>
<keyword evidence="2" id="KW-1185">Reference proteome</keyword>
<name>A0ABV9DMB2_9BACI</name>
<protein>
    <submittedName>
        <fullName evidence="1">YjzC family protein</fullName>
    </submittedName>
</protein>
<sequence length="76" mass="8633">MISRYLFFHEKILIGGGARWLTSSKQAKKHLRAVRIKIESLVSGGTNNDDTTIQIEKDEQFPPSPSENEAAYWVKV</sequence>